<dbReference type="EMBL" id="JBHSXL010000006">
    <property type="protein sequence ID" value="MFC6892526.1"/>
    <property type="molecule type" value="Genomic_DNA"/>
</dbReference>
<dbReference type="PANTHER" id="PTHR39328">
    <property type="entry name" value="BLL2871 PROTEIN"/>
    <property type="match status" value="1"/>
</dbReference>
<dbReference type="Proteomes" id="UP001596296">
    <property type="component" value="Unassembled WGS sequence"/>
</dbReference>
<organism evidence="1 2">
    <name type="scientific">Halopenitus salinus</name>
    <dbReference type="NCBI Taxonomy" id="1198295"/>
    <lineage>
        <taxon>Archaea</taxon>
        <taxon>Methanobacteriati</taxon>
        <taxon>Methanobacteriota</taxon>
        <taxon>Stenosarchaea group</taxon>
        <taxon>Halobacteria</taxon>
        <taxon>Halobacteriales</taxon>
        <taxon>Haloferacaceae</taxon>
        <taxon>Halopenitus</taxon>
    </lineage>
</organism>
<sequence>MTFSLCVREAFRDGSGERHRRLGVAVTTPLPGVGRLCPYASEDAAIAVQSHVDAELGERAMSYLADGLAIDDALGGLLCADDARERRQIHGVDGEDTFAHTGADCPGWAGHREGENVTVAGTHLEGPSVLERTRRAYESHAHGEDPLASRLVDALAAGREAGGDSRTELSVGSAALLVASTREYDPIAPYSHDLRVDATETPIEDLRETYENARRGYEDVLERYA</sequence>
<reference evidence="1 2" key="1">
    <citation type="journal article" date="2019" name="Int. J. Syst. Evol. Microbiol.">
        <title>The Global Catalogue of Microorganisms (GCM) 10K type strain sequencing project: providing services to taxonomists for standard genome sequencing and annotation.</title>
        <authorList>
            <consortium name="The Broad Institute Genomics Platform"/>
            <consortium name="The Broad Institute Genome Sequencing Center for Infectious Disease"/>
            <person name="Wu L."/>
            <person name="Ma J."/>
        </authorList>
    </citation>
    <scope>NUCLEOTIDE SEQUENCE [LARGE SCALE GENOMIC DNA]</scope>
    <source>
        <strain evidence="1 2">SKJ47</strain>
    </source>
</reference>
<protein>
    <submittedName>
        <fullName evidence="1">DUF1028 domain-containing protein</fullName>
    </submittedName>
</protein>
<dbReference type="InterPro" id="IPR029055">
    <property type="entry name" value="Ntn_hydrolases_N"/>
</dbReference>
<dbReference type="Pfam" id="PF06267">
    <property type="entry name" value="DUF1028"/>
    <property type="match status" value="1"/>
</dbReference>
<evidence type="ECO:0000313" key="1">
    <source>
        <dbReference type="EMBL" id="MFC6892526.1"/>
    </source>
</evidence>
<keyword evidence="2" id="KW-1185">Reference proteome</keyword>
<dbReference type="Gene3D" id="3.60.20.10">
    <property type="entry name" value="Glutamine Phosphoribosylpyrophosphate, subunit 1, domain 1"/>
    <property type="match status" value="1"/>
</dbReference>
<dbReference type="InterPro" id="IPR010430">
    <property type="entry name" value="DUF1028"/>
</dbReference>
<comment type="caution">
    <text evidence="1">The sequence shown here is derived from an EMBL/GenBank/DDBJ whole genome shotgun (WGS) entry which is preliminary data.</text>
</comment>
<dbReference type="AlphaFoldDB" id="A0ABD5UZW7"/>
<proteinExistence type="predicted"/>
<dbReference type="SUPFAM" id="SSF56235">
    <property type="entry name" value="N-terminal nucleophile aminohydrolases (Ntn hydrolases)"/>
    <property type="match status" value="1"/>
</dbReference>
<dbReference type="RefSeq" id="WP_379742867.1">
    <property type="nucleotide sequence ID" value="NZ_JBHSVN010000001.1"/>
</dbReference>
<accession>A0ABD5UZW7</accession>
<evidence type="ECO:0000313" key="2">
    <source>
        <dbReference type="Proteomes" id="UP001596296"/>
    </source>
</evidence>
<dbReference type="PANTHER" id="PTHR39328:SF1">
    <property type="entry name" value="BLL2871 PROTEIN"/>
    <property type="match status" value="1"/>
</dbReference>
<gene>
    <name evidence="1" type="ORF">ACFQE9_07875</name>
</gene>
<name>A0ABD5UZW7_9EURY</name>